<evidence type="ECO:0000256" key="4">
    <source>
        <dbReference type="ARBA" id="ARBA00022723"/>
    </source>
</evidence>
<comment type="function">
    <text evidence="14">Component of an histone acetyltransferase complex.</text>
</comment>
<dbReference type="SUPFAM" id="SSF57903">
    <property type="entry name" value="FYVE/PHD zinc finger"/>
    <property type="match status" value="1"/>
</dbReference>
<dbReference type="InterPro" id="IPR019786">
    <property type="entry name" value="Zinc_finger_PHD-type_CS"/>
</dbReference>
<evidence type="ECO:0000256" key="11">
    <source>
        <dbReference type="PIRSR" id="PIRSR628651-50"/>
    </source>
</evidence>
<feature type="site" description="Histone H3K4me3 binding" evidence="11">
    <location>
        <position position="222"/>
    </location>
</feature>
<keyword evidence="9" id="KW-0804">Transcription</keyword>
<evidence type="ECO:0000256" key="7">
    <source>
        <dbReference type="ARBA" id="ARBA00022853"/>
    </source>
</evidence>
<feature type="compositionally biased region" description="Basic residues" evidence="15">
    <location>
        <begin position="268"/>
        <end position="282"/>
    </location>
</feature>
<dbReference type="PROSITE" id="PS50016">
    <property type="entry name" value="ZF_PHD_2"/>
    <property type="match status" value="1"/>
</dbReference>
<feature type="binding site" evidence="12">
    <location>
        <position position="202"/>
    </location>
    <ligand>
        <name>Zn(2+)</name>
        <dbReference type="ChEBI" id="CHEBI:29105"/>
        <label>1</label>
    </ligand>
</feature>
<evidence type="ECO:0000313" key="18">
    <source>
        <dbReference type="Proteomes" id="UP000646827"/>
    </source>
</evidence>
<comment type="subunit">
    <text evidence="14">Component of an histone acetyltransferase complex. Interacts with H3K4me3 and to a lesser extent with H3K4me2.</text>
</comment>
<evidence type="ECO:0000256" key="10">
    <source>
        <dbReference type="ARBA" id="ARBA00023242"/>
    </source>
</evidence>
<keyword evidence="3" id="KW-0341">Growth regulation</keyword>
<evidence type="ECO:0000256" key="9">
    <source>
        <dbReference type="ARBA" id="ARBA00023163"/>
    </source>
</evidence>
<keyword evidence="8" id="KW-0805">Transcription regulation</keyword>
<organism evidence="17 18">
    <name type="scientific">Circinella minor</name>
    <dbReference type="NCBI Taxonomy" id="1195481"/>
    <lineage>
        <taxon>Eukaryota</taxon>
        <taxon>Fungi</taxon>
        <taxon>Fungi incertae sedis</taxon>
        <taxon>Mucoromycota</taxon>
        <taxon>Mucoromycotina</taxon>
        <taxon>Mucoromycetes</taxon>
        <taxon>Mucorales</taxon>
        <taxon>Lichtheimiaceae</taxon>
        <taxon>Circinella</taxon>
    </lineage>
</organism>
<keyword evidence="6 12" id="KW-0862">Zinc</keyword>
<dbReference type="InterPro" id="IPR013083">
    <property type="entry name" value="Znf_RING/FYVE/PHD"/>
</dbReference>
<evidence type="ECO:0000256" key="5">
    <source>
        <dbReference type="ARBA" id="ARBA00022771"/>
    </source>
</evidence>
<keyword evidence="5 13" id="KW-0863">Zinc-finger</keyword>
<evidence type="ECO:0000256" key="14">
    <source>
        <dbReference type="RuleBase" id="RU361213"/>
    </source>
</evidence>
<dbReference type="CDD" id="cd15505">
    <property type="entry name" value="PHD_ING"/>
    <property type="match status" value="1"/>
</dbReference>
<evidence type="ECO:0000256" key="8">
    <source>
        <dbReference type="ARBA" id="ARBA00023015"/>
    </source>
</evidence>
<dbReference type="AlphaFoldDB" id="A0A8H7VKY4"/>
<dbReference type="InterPro" id="IPR028651">
    <property type="entry name" value="ING_fam"/>
</dbReference>
<evidence type="ECO:0000256" key="12">
    <source>
        <dbReference type="PIRSR" id="PIRSR628651-51"/>
    </source>
</evidence>
<feature type="binding site" evidence="12">
    <location>
        <position position="240"/>
    </location>
    <ligand>
        <name>Zn(2+)</name>
        <dbReference type="ChEBI" id="CHEBI:29105"/>
        <label>2</label>
    </ligand>
</feature>
<dbReference type="InterPro" id="IPR019787">
    <property type="entry name" value="Znf_PHD-finger"/>
</dbReference>
<evidence type="ECO:0000313" key="17">
    <source>
        <dbReference type="EMBL" id="KAG2222727.1"/>
    </source>
</evidence>
<feature type="site" description="Histone H3K4me3 binding" evidence="11">
    <location>
        <position position="199"/>
    </location>
</feature>
<dbReference type="PANTHER" id="PTHR10333">
    <property type="entry name" value="INHIBITOR OF GROWTH PROTEIN"/>
    <property type="match status" value="1"/>
</dbReference>
<dbReference type="SMART" id="SM00249">
    <property type="entry name" value="PHD"/>
    <property type="match status" value="1"/>
</dbReference>
<accession>A0A8H7VKY4</accession>
<dbReference type="EMBL" id="JAEPRB010000076">
    <property type="protein sequence ID" value="KAG2222727.1"/>
    <property type="molecule type" value="Genomic_DNA"/>
</dbReference>
<evidence type="ECO:0000259" key="16">
    <source>
        <dbReference type="PROSITE" id="PS50016"/>
    </source>
</evidence>
<comment type="caution">
    <text evidence="17">The sequence shown here is derived from an EMBL/GenBank/DDBJ whole genome shotgun (WGS) entry which is preliminary data.</text>
</comment>
<evidence type="ECO:0000256" key="6">
    <source>
        <dbReference type="ARBA" id="ARBA00022833"/>
    </source>
</evidence>
<dbReference type="InterPro" id="IPR024610">
    <property type="entry name" value="ING_N_histone-binding"/>
</dbReference>
<dbReference type="Pfam" id="PF12998">
    <property type="entry name" value="ING"/>
    <property type="match status" value="1"/>
</dbReference>
<feature type="binding site" evidence="12">
    <location>
        <position position="224"/>
    </location>
    <ligand>
        <name>Zn(2+)</name>
        <dbReference type="ChEBI" id="CHEBI:29105"/>
        <label>1</label>
    </ligand>
</feature>
<name>A0A8H7VKY4_9FUNG</name>
<dbReference type="PROSITE" id="PS01359">
    <property type="entry name" value="ZF_PHD_1"/>
    <property type="match status" value="1"/>
</dbReference>
<feature type="binding site" evidence="12">
    <location>
        <position position="213"/>
    </location>
    <ligand>
        <name>Zn(2+)</name>
        <dbReference type="ChEBI" id="CHEBI:29105"/>
        <label>2</label>
    </ligand>
</feature>
<keyword evidence="7 14" id="KW-0156">Chromatin regulator</keyword>
<dbReference type="OrthoDB" id="5411773at2759"/>
<dbReference type="InterPro" id="IPR011011">
    <property type="entry name" value="Znf_FYVE_PHD"/>
</dbReference>
<feature type="site" description="Histone H3K4me3 binding" evidence="11">
    <location>
        <position position="214"/>
    </location>
</feature>
<dbReference type="SMART" id="SM01408">
    <property type="entry name" value="ING"/>
    <property type="match status" value="1"/>
</dbReference>
<dbReference type="GO" id="GO:0006325">
    <property type="term" value="P:chromatin organization"/>
    <property type="evidence" value="ECO:0007669"/>
    <property type="project" value="UniProtKB-KW"/>
</dbReference>
<dbReference type="Proteomes" id="UP000646827">
    <property type="component" value="Unassembled WGS sequence"/>
</dbReference>
<feature type="domain" description="PHD-type" evidence="16">
    <location>
        <begin position="197"/>
        <end position="246"/>
    </location>
</feature>
<protein>
    <recommendedName>
        <fullName evidence="14">Chromatin modification-related protein</fullName>
    </recommendedName>
</protein>
<feature type="region of interest" description="Disordered" evidence="15">
    <location>
        <begin position="248"/>
        <end position="282"/>
    </location>
</feature>
<feature type="binding site" evidence="12">
    <location>
        <position position="243"/>
    </location>
    <ligand>
        <name>Zn(2+)</name>
        <dbReference type="ChEBI" id="CHEBI:29105"/>
        <label>2</label>
    </ligand>
</feature>
<evidence type="ECO:0000256" key="13">
    <source>
        <dbReference type="PROSITE-ProRule" id="PRU00146"/>
    </source>
</evidence>
<feature type="binding site" evidence="12">
    <location>
        <position position="227"/>
    </location>
    <ligand>
        <name>Zn(2+)</name>
        <dbReference type="ChEBI" id="CHEBI:29105"/>
        <label>1</label>
    </ligand>
</feature>
<evidence type="ECO:0000256" key="15">
    <source>
        <dbReference type="SAM" id="MobiDB-lite"/>
    </source>
</evidence>
<gene>
    <name evidence="17" type="ORF">INT45_011215</name>
</gene>
<feature type="region of interest" description="Disordered" evidence="15">
    <location>
        <begin position="118"/>
        <end position="189"/>
    </location>
</feature>
<keyword evidence="4 12" id="KW-0479">Metal-binding</keyword>
<feature type="binding site" evidence="12">
    <location>
        <position position="218"/>
    </location>
    <ligand>
        <name>Zn(2+)</name>
        <dbReference type="ChEBI" id="CHEBI:29105"/>
        <label>2</label>
    </ligand>
</feature>
<feature type="site" description="Histone H3K4me3 binding" evidence="11">
    <location>
        <position position="210"/>
    </location>
</feature>
<keyword evidence="18" id="KW-1185">Reference proteome</keyword>
<evidence type="ECO:0000256" key="1">
    <source>
        <dbReference type="ARBA" id="ARBA00004123"/>
    </source>
</evidence>
<evidence type="ECO:0000256" key="2">
    <source>
        <dbReference type="ARBA" id="ARBA00010210"/>
    </source>
</evidence>
<feature type="binding site" evidence="12">
    <location>
        <position position="200"/>
    </location>
    <ligand>
        <name>Zn(2+)</name>
        <dbReference type="ChEBI" id="CHEBI:29105"/>
        <label>1</label>
    </ligand>
</feature>
<feature type="compositionally biased region" description="Low complexity" evidence="15">
    <location>
        <begin position="252"/>
        <end position="267"/>
    </location>
</feature>
<evidence type="ECO:0000256" key="3">
    <source>
        <dbReference type="ARBA" id="ARBA00022604"/>
    </source>
</evidence>
<comment type="similarity">
    <text evidence="2 14">Belongs to the ING family.</text>
</comment>
<reference evidence="17 18" key="1">
    <citation type="submission" date="2020-12" db="EMBL/GenBank/DDBJ databases">
        <title>Metabolic potential, ecology and presence of endohyphal bacteria is reflected in genomic diversity of Mucoromycotina.</title>
        <authorList>
            <person name="Muszewska A."/>
            <person name="Okrasinska A."/>
            <person name="Steczkiewicz K."/>
            <person name="Drgas O."/>
            <person name="Orlowska M."/>
            <person name="Perlinska-Lenart U."/>
            <person name="Aleksandrzak-Piekarczyk T."/>
            <person name="Szatraj K."/>
            <person name="Zielenkiewicz U."/>
            <person name="Pilsyk S."/>
            <person name="Malc E."/>
            <person name="Mieczkowski P."/>
            <person name="Kruszewska J.S."/>
            <person name="Biernat P."/>
            <person name="Pawlowska J."/>
        </authorList>
    </citation>
    <scope>NUCLEOTIDE SEQUENCE [LARGE SCALE GENOMIC DNA]</scope>
    <source>
        <strain evidence="17 18">CBS 142.35</strain>
    </source>
</reference>
<keyword evidence="10 14" id="KW-0539">Nucleus</keyword>
<comment type="subcellular location">
    <subcellularLocation>
        <location evidence="1 14">Nucleus</location>
    </subcellularLocation>
</comment>
<sequence length="282" mass="33068">MENDIQDDSGRYLQEYVQSLENLPSEIKYHWAEVLNRNETAQKLERKVHSHQHDLAKFHKQWFQAEFEKKQKIQSHEPVLIKRIQRDYDKLEELATERIELVEGALQLVDRHLNRLSTDLDTVDGPRPPTSSTSSPYPTLTTLDKRPVYQEQEDIEDIEDEESIKQEQQRQRQQLQQRRKRKERDETIINNNNEGEPLYCYCRQVSFGEMVGCDGEHCPYEWFHMECVGLTAPPKGSWYCDECLAENKSRKSNTTTSAVTTSSGQASSHHKKMKRKKDSTPS</sequence>
<dbReference type="InterPro" id="IPR001965">
    <property type="entry name" value="Znf_PHD"/>
</dbReference>
<feature type="compositionally biased region" description="Acidic residues" evidence="15">
    <location>
        <begin position="151"/>
        <end position="162"/>
    </location>
</feature>
<dbReference type="GO" id="GO:0008270">
    <property type="term" value="F:zinc ion binding"/>
    <property type="evidence" value="ECO:0007669"/>
    <property type="project" value="UniProtKB-KW"/>
</dbReference>
<dbReference type="CDD" id="cd16858">
    <property type="entry name" value="ING_ING3_Yng2p"/>
    <property type="match status" value="1"/>
</dbReference>
<dbReference type="GO" id="GO:0005634">
    <property type="term" value="C:nucleus"/>
    <property type="evidence" value="ECO:0007669"/>
    <property type="project" value="UniProtKB-SubCell"/>
</dbReference>
<feature type="compositionally biased region" description="Low complexity" evidence="15">
    <location>
        <begin position="130"/>
        <end position="142"/>
    </location>
</feature>
<dbReference type="Gene3D" id="6.10.140.1740">
    <property type="match status" value="1"/>
</dbReference>
<dbReference type="Gene3D" id="3.30.40.10">
    <property type="entry name" value="Zinc/RING finger domain, C3HC4 (zinc finger)"/>
    <property type="match status" value="1"/>
</dbReference>
<dbReference type="PANTHER" id="PTHR10333:SF103">
    <property type="entry name" value="INHIBITOR OF GROWTH PROTEIN 3"/>
    <property type="match status" value="1"/>
</dbReference>
<proteinExistence type="inferred from homology"/>
<comment type="domain">
    <text evidence="14">The PHD-type zinc finger mediates the binding to H3K4me3.</text>
</comment>